<keyword evidence="4" id="KW-0255">Endonuclease</keyword>
<evidence type="ECO:0000256" key="5">
    <source>
        <dbReference type="ARBA" id="ARBA00022801"/>
    </source>
</evidence>
<evidence type="ECO:0000313" key="9">
    <source>
        <dbReference type="EMBL" id="SPD33266.1"/>
    </source>
</evidence>
<dbReference type="InterPro" id="IPR043128">
    <property type="entry name" value="Rev_trsase/Diguanyl_cyclase"/>
</dbReference>
<evidence type="ECO:0000256" key="3">
    <source>
        <dbReference type="ARBA" id="ARBA00022722"/>
    </source>
</evidence>
<protein>
    <recommendedName>
        <fullName evidence="8">Reverse transcriptase RNase H-like domain-containing protein</fullName>
    </recommendedName>
</protein>
<reference evidence="9" key="1">
    <citation type="submission" date="2018-02" db="EMBL/GenBank/DDBJ databases">
        <authorList>
            <person name="Cohen D.B."/>
            <person name="Kent A.D."/>
        </authorList>
    </citation>
    <scope>NUCLEOTIDE SEQUENCE</scope>
</reference>
<dbReference type="PANTHER" id="PTHR48475:SF1">
    <property type="entry name" value="RNASE H TYPE-1 DOMAIN-CONTAINING PROTEIN"/>
    <property type="match status" value="1"/>
</dbReference>
<sequence>MGPDCPLQEGPTPEEGGLQPSCHLTQQTGNSEGVVVDQAESMAMKEEKSTTAEPKMIAKEELEVINLSDDPNVGKPISISMSLSAEERKCLIDLLHEYKDVCAWDYDKMPRIDPRLVAHSLNVEPSTRPVVQLMRTFHTEVEAQITQEVKKLLAAAKASAIATMKAPASHKELKSFLGRLSYIRRFIPGLAAVTAVFTPLMKKGVSFVLSMACQQAFEKIQAIMTKLPTVCAPVAGRPLRLYLASNGKAIGALIAQKDESGTEKPVYYVNRALRDAKTRYSGVEQACLALMYASQRLRHYFLAHKIQLMTKSHPIRSLLHRPVLSGRLAQWFLQLSQYEIIIETSTAIKSQAIADLLAQFPREDDSSISHEVPEGVGVWEKRFWKI</sequence>
<evidence type="ECO:0000256" key="6">
    <source>
        <dbReference type="ARBA" id="ARBA00022918"/>
    </source>
</evidence>
<name>A0A2N9J7A9_FAGSY</name>
<dbReference type="InterPro" id="IPR043502">
    <property type="entry name" value="DNA/RNA_pol_sf"/>
</dbReference>
<feature type="domain" description="Reverse transcriptase RNase H-like" evidence="8">
    <location>
        <begin position="237"/>
        <end position="338"/>
    </location>
</feature>
<proteinExistence type="predicted"/>
<accession>A0A2N9J7A9</accession>
<organism evidence="9">
    <name type="scientific">Fagus sylvatica</name>
    <name type="common">Beechnut</name>
    <dbReference type="NCBI Taxonomy" id="28930"/>
    <lineage>
        <taxon>Eukaryota</taxon>
        <taxon>Viridiplantae</taxon>
        <taxon>Streptophyta</taxon>
        <taxon>Embryophyta</taxon>
        <taxon>Tracheophyta</taxon>
        <taxon>Spermatophyta</taxon>
        <taxon>Magnoliopsida</taxon>
        <taxon>eudicotyledons</taxon>
        <taxon>Gunneridae</taxon>
        <taxon>Pentapetalae</taxon>
        <taxon>rosids</taxon>
        <taxon>fabids</taxon>
        <taxon>Fagales</taxon>
        <taxon>Fagaceae</taxon>
        <taxon>Fagus</taxon>
    </lineage>
</organism>
<dbReference type="GO" id="GO:0003964">
    <property type="term" value="F:RNA-directed DNA polymerase activity"/>
    <property type="evidence" value="ECO:0007669"/>
    <property type="project" value="UniProtKB-KW"/>
</dbReference>
<keyword evidence="2" id="KW-0548">Nucleotidyltransferase</keyword>
<dbReference type="AlphaFoldDB" id="A0A2N9J7A9"/>
<dbReference type="GO" id="GO:0004519">
    <property type="term" value="F:endonuclease activity"/>
    <property type="evidence" value="ECO:0007669"/>
    <property type="project" value="UniProtKB-KW"/>
</dbReference>
<dbReference type="Pfam" id="PF17917">
    <property type="entry name" value="RT_RNaseH"/>
    <property type="match status" value="1"/>
</dbReference>
<dbReference type="GO" id="GO:0016787">
    <property type="term" value="F:hydrolase activity"/>
    <property type="evidence" value="ECO:0007669"/>
    <property type="project" value="UniProtKB-KW"/>
</dbReference>
<gene>
    <name evidence="9" type="ORF">FSB_LOCUS61148</name>
</gene>
<evidence type="ECO:0000256" key="1">
    <source>
        <dbReference type="ARBA" id="ARBA00022679"/>
    </source>
</evidence>
<keyword evidence="6" id="KW-0695">RNA-directed DNA polymerase</keyword>
<evidence type="ECO:0000256" key="4">
    <source>
        <dbReference type="ARBA" id="ARBA00022759"/>
    </source>
</evidence>
<evidence type="ECO:0000259" key="8">
    <source>
        <dbReference type="Pfam" id="PF17917"/>
    </source>
</evidence>
<dbReference type="PANTHER" id="PTHR48475">
    <property type="entry name" value="RIBONUCLEASE H"/>
    <property type="match status" value="1"/>
</dbReference>
<keyword evidence="1" id="KW-0808">Transferase</keyword>
<evidence type="ECO:0000256" key="2">
    <source>
        <dbReference type="ARBA" id="ARBA00022695"/>
    </source>
</evidence>
<evidence type="ECO:0000256" key="7">
    <source>
        <dbReference type="SAM" id="MobiDB-lite"/>
    </source>
</evidence>
<keyword evidence="5" id="KW-0378">Hydrolase</keyword>
<keyword evidence="3" id="KW-0540">Nuclease</keyword>
<dbReference type="Gene3D" id="3.30.70.270">
    <property type="match status" value="1"/>
</dbReference>
<dbReference type="EMBL" id="OIVN01006446">
    <property type="protein sequence ID" value="SPD33266.1"/>
    <property type="molecule type" value="Genomic_DNA"/>
</dbReference>
<dbReference type="InterPro" id="IPR041373">
    <property type="entry name" value="RT_RNaseH"/>
</dbReference>
<dbReference type="SUPFAM" id="SSF56672">
    <property type="entry name" value="DNA/RNA polymerases"/>
    <property type="match status" value="1"/>
</dbReference>
<feature type="region of interest" description="Disordered" evidence="7">
    <location>
        <begin position="1"/>
        <end position="27"/>
    </location>
</feature>